<accession>A0A803P7F3</accession>
<keyword evidence="3" id="KW-1185">Reference proteome</keyword>
<evidence type="ECO:0000259" key="1">
    <source>
        <dbReference type="Pfam" id="PF13966"/>
    </source>
</evidence>
<dbReference type="EnsemblPlants" id="evm.model.03.1981">
    <property type="protein sequence ID" value="cds.evm.model.03.1981"/>
    <property type="gene ID" value="evm.TU.03.1981"/>
</dbReference>
<dbReference type="PANTHER" id="PTHR33116:SF86">
    <property type="entry name" value="REVERSE TRANSCRIPTASE DOMAIN-CONTAINING PROTEIN"/>
    <property type="match status" value="1"/>
</dbReference>
<dbReference type="Proteomes" id="UP000596661">
    <property type="component" value="Chromosome 3"/>
</dbReference>
<reference evidence="2" key="1">
    <citation type="submission" date="2018-11" db="EMBL/GenBank/DDBJ databases">
        <authorList>
            <person name="Grassa J C."/>
        </authorList>
    </citation>
    <scope>NUCLEOTIDE SEQUENCE [LARGE SCALE GENOMIC DNA]</scope>
</reference>
<dbReference type="Gramene" id="evm.model.03.1981">
    <property type="protein sequence ID" value="cds.evm.model.03.1981"/>
    <property type="gene ID" value="evm.TU.03.1981"/>
</dbReference>
<feature type="domain" description="Reverse transcriptase zinc-binding" evidence="1">
    <location>
        <begin position="935"/>
        <end position="1006"/>
    </location>
</feature>
<proteinExistence type="predicted"/>
<dbReference type="Gene3D" id="3.60.10.10">
    <property type="entry name" value="Endonuclease/exonuclease/phosphatase"/>
    <property type="match status" value="1"/>
</dbReference>
<dbReference type="InterPro" id="IPR036691">
    <property type="entry name" value="Endo/exonu/phosph_ase_sf"/>
</dbReference>
<evidence type="ECO:0000313" key="3">
    <source>
        <dbReference type="Proteomes" id="UP000596661"/>
    </source>
</evidence>
<dbReference type="SUPFAM" id="SSF56219">
    <property type="entry name" value="DNase I-like"/>
    <property type="match status" value="1"/>
</dbReference>
<organism evidence="2 3">
    <name type="scientific">Cannabis sativa</name>
    <name type="common">Hemp</name>
    <name type="synonym">Marijuana</name>
    <dbReference type="NCBI Taxonomy" id="3483"/>
    <lineage>
        <taxon>Eukaryota</taxon>
        <taxon>Viridiplantae</taxon>
        <taxon>Streptophyta</taxon>
        <taxon>Embryophyta</taxon>
        <taxon>Tracheophyta</taxon>
        <taxon>Spermatophyta</taxon>
        <taxon>Magnoliopsida</taxon>
        <taxon>eudicotyledons</taxon>
        <taxon>Gunneridae</taxon>
        <taxon>Pentapetalae</taxon>
        <taxon>rosids</taxon>
        <taxon>fabids</taxon>
        <taxon>Rosales</taxon>
        <taxon>Cannabaceae</taxon>
        <taxon>Cannabis</taxon>
    </lineage>
</organism>
<name>A0A803P7F3_CANSA</name>
<dbReference type="PANTHER" id="PTHR33116">
    <property type="entry name" value="REVERSE TRANSCRIPTASE ZINC-BINDING DOMAIN-CONTAINING PROTEIN-RELATED-RELATED"/>
    <property type="match status" value="1"/>
</dbReference>
<dbReference type="AlphaFoldDB" id="A0A803P7F3"/>
<evidence type="ECO:0000313" key="2">
    <source>
        <dbReference type="EnsemblPlants" id="cds.evm.model.03.1981"/>
    </source>
</evidence>
<sequence>MTTPSFSPSTQKIDSLFLVVDLEDRLPLFRRRPRRSATSFSPLTQKLDSLFLDLDFLYLLSHRQSQSLTPDSFYLLFLPRGVSSLSDLSSKSSMCPSLSTLPSITFNLRPNRFTRVARERTLLDSGFSFMLRENTMDATDTTMNNPTPVDDLVVEGGGEEVTIIENDQGINDDMLANESGDMDEMRLQFIDSMSLELEADFEINADIVSKGVLATTFGRRTIARGRLRDILTKIWSLSGAEEKTMVVNGTLLNLREWPEDGRWEETDMNKARMWVEAHGLPTRIDTGKTSRVIAEESREYIDFTELPGEHSSERILKSSEPTEYAYPPIGRAVPLYGAWIKVGVPIKSYFDPRIPRLKITENRPAGVRPAMGDGGKGKNVMINDDNDPSQVGRQHTGLLNVRLGHSNCSMGVRCLEPVGVSQEKNTGLGNAGQSSGLGVSKPKLHPMNHIDNRGKGQGDPESGFKWKLFATYGRPYEAEKREFWDELETRINRSSLPWMIMGDLNLIANSWEKRGGRKVSQQDTLILRNFIWNTGAYMPITPSQSQIMVLSWLTPAWGPKDSRGKSLRGRLNDTRLALQRWRRQTYGDRDLMIKHLRRNWLEFKINQLVRSWLAEEEILSRGLAGSWLFLSPFLEYCGRGISYSVLLNGVPQKKFVPQRGLRQGDPLSPFLFLMCHEVLSKLFLQQQDLGLIESAMAIMNCLKTYEKWSGQKCSLDKTSVLFSKNSLPNVRQDVLRLLRVQECGSQGYGWVGFRKMEHMNLALLAKLSVENGVTITSCMGGVLRLEILRENSFWSVESKSHDSTTWKGILYAREILRKGSITLVGSGPNVDIWKQPWIPWLNYAEFLSLMREVRGRSPLLRSIADISSPNGQWNRQRVQEIFGNDMGARICDIQRLPALNSDMLFWKHAEDGEFSVKGALNVCSNSNSHNVANGHNVDIDSKLWKFVWNDKVHFRLSVLIWRVLVGCLPTKDKLHFVMEKTCLLCDSALETSSHLFWECSFTRALWFGGPFSMTIDHGTSDAPPRRMMEILSNIPPDLRYPFVNFFGCLADCVWRTRNDLMFKGTRMRIDNVLMTLHSRYKEISVGCNVVQQGQIRDSRPTQLVHISESNSTFMCMVDASWKEEAAGLAVVLVDPYTGSWKWMAKDAKLTSFGSERCSRSLGFCWEGSRGMIDSDLRCSSPCGSFSAAMSRCGKLGLW</sequence>
<protein>
    <recommendedName>
        <fullName evidence="1">Reverse transcriptase zinc-binding domain-containing protein</fullName>
    </recommendedName>
</protein>
<dbReference type="EMBL" id="UZAU01000346">
    <property type="status" value="NOT_ANNOTATED_CDS"/>
    <property type="molecule type" value="Genomic_DNA"/>
</dbReference>
<dbReference type="Pfam" id="PF13966">
    <property type="entry name" value="zf-RVT"/>
    <property type="match status" value="1"/>
</dbReference>
<dbReference type="InterPro" id="IPR026960">
    <property type="entry name" value="RVT-Znf"/>
</dbReference>
<reference evidence="2" key="2">
    <citation type="submission" date="2021-03" db="UniProtKB">
        <authorList>
            <consortium name="EnsemblPlants"/>
        </authorList>
    </citation>
    <scope>IDENTIFICATION</scope>
</reference>